<keyword evidence="1" id="KW-0732">Signal</keyword>
<name>A0A934KMZ5_9BACT</name>
<feature type="signal peptide" evidence="1">
    <location>
        <begin position="1"/>
        <end position="34"/>
    </location>
</feature>
<comment type="caution">
    <text evidence="2">The sequence shown here is derived from an EMBL/GenBank/DDBJ whole genome shotgun (WGS) entry which is preliminary data.</text>
</comment>
<accession>A0A934KMZ5</accession>
<evidence type="ECO:0000313" key="2">
    <source>
        <dbReference type="EMBL" id="MBJ7608745.1"/>
    </source>
</evidence>
<evidence type="ECO:0000313" key="3">
    <source>
        <dbReference type="Proteomes" id="UP000614410"/>
    </source>
</evidence>
<dbReference type="Pfam" id="PF11948">
    <property type="entry name" value="DUF3465"/>
    <property type="match status" value="1"/>
</dbReference>
<feature type="chain" id="PRO_5037681736" evidence="1">
    <location>
        <begin position="35"/>
        <end position="139"/>
    </location>
</feature>
<gene>
    <name evidence="2" type="ORF">JF887_04850</name>
</gene>
<dbReference type="Proteomes" id="UP000614410">
    <property type="component" value="Unassembled WGS sequence"/>
</dbReference>
<proteinExistence type="predicted"/>
<sequence>MIVEAVGWRRSGWCCALGLALALFLAACDDVDNAAFDSAYHSMTASQVTVRATVTVLLPDTPAGVDGPHQRFNITVDGVTVEIDHNLGLAQRVPVGVADTVVVHGQFEPDPGHPVIHYTHHATGRHEGGYIELNGSRYQ</sequence>
<dbReference type="InterPro" id="IPR021856">
    <property type="entry name" value="DUF3465"/>
</dbReference>
<dbReference type="EMBL" id="JAEKNN010000024">
    <property type="protein sequence ID" value="MBJ7608745.1"/>
    <property type="molecule type" value="Genomic_DNA"/>
</dbReference>
<dbReference type="AlphaFoldDB" id="A0A934KMZ5"/>
<reference evidence="2 3" key="1">
    <citation type="submission" date="2020-10" db="EMBL/GenBank/DDBJ databases">
        <title>Ca. Dormibacterota MAGs.</title>
        <authorList>
            <person name="Montgomery K."/>
        </authorList>
    </citation>
    <scope>NUCLEOTIDE SEQUENCE [LARGE SCALE GENOMIC DNA]</scope>
    <source>
        <strain evidence="2">Mitchell_Peninsula_5</strain>
    </source>
</reference>
<evidence type="ECO:0000256" key="1">
    <source>
        <dbReference type="SAM" id="SignalP"/>
    </source>
</evidence>
<protein>
    <submittedName>
        <fullName evidence="2">DUF3465 domain-containing protein</fullName>
    </submittedName>
</protein>
<organism evidence="2 3">
    <name type="scientific">Candidatus Amunia macphersoniae</name>
    <dbReference type="NCBI Taxonomy" id="3127014"/>
    <lineage>
        <taxon>Bacteria</taxon>
        <taxon>Bacillati</taxon>
        <taxon>Candidatus Dormiibacterota</taxon>
        <taxon>Candidatus Dormibacteria</taxon>
        <taxon>Candidatus Aeolococcales</taxon>
        <taxon>Candidatus Aeolococcaceae</taxon>
        <taxon>Candidatus Amunia</taxon>
    </lineage>
</organism>